<dbReference type="SUPFAM" id="SSF55486">
    <property type="entry name" value="Metalloproteases ('zincins'), catalytic domain"/>
    <property type="match status" value="1"/>
</dbReference>
<dbReference type="Proteomes" id="UP001491088">
    <property type="component" value="Chromosome"/>
</dbReference>
<keyword evidence="1" id="KW-0732">Signal</keyword>
<proteinExistence type="predicted"/>
<keyword evidence="2" id="KW-0378">Hydrolase</keyword>
<dbReference type="EMBL" id="CP150496">
    <property type="protein sequence ID" value="WYW56549.1"/>
    <property type="molecule type" value="Genomic_DNA"/>
</dbReference>
<organism evidence="2 3">
    <name type="scientific">Polaribacter marinaquae</name>
    <dbReference type="NCBI Taxonomy" id="1642819"/>
    <lineage>
        <taxon>Bacteria</taxon>
        <taxon>Pseudomonadati</taxon>
        <taxon>Bacteroidota</taxon>
        <taxon>Flavobacteriia</taxon>
        <taxon>Flavobacteriales</taxon>
        <taxon>Flavobacteriaceae</taxon>
    </lineage>
</organism>
<feature type="signal peptide" evidence="1">
    <location>
        <begin position="1"/>
        <end position="20"/>
    </location>
</feature>
<reference evidence="2 3" key="1">
    <citation type="submission" date="2024-03" db="EMBL/GenBank/DDBJ databases">
        <authorList>
            <person name="Cao K."/>
        </authorList>
    </citation>
    <scope>NUCLEOTIDE SEQUENCE [LARGE SCALE GENOMIC DNA]</scope>
    <source>
        <strain evidence="2 3">MCCC 1K00696</strain>
    </source>
</reference>
<dbReference type="Gene3D" id="1.10.390.10">
    <property type="entry name" value="Neutral Protease Domain 2"/>
    <property type="match status" value="1"/>
</dbReference>
<dbReference type="GO" id="GO:0004177">
    <property type="term" value="F:aminopeptidase activity"/>
    <property type="evidence" value="ECO:0007669"/>
    <property type="project" value="UniProtKB-KW"/>
</dbReference>
<gene>
    <name evidence="2" type="ORF">WG950_04680</name>
</gene>
<keyword evidence="2" id="KW-0031">Aminopeptidase</keyword>
<feature type="chain" id="PRO_5045388775" evidence="1">
    <location>
        <begin position="21"/>
        <end position="937"/>
    </location>
</feature>
<evidence type="ECO:0000313" key="2">
    <source>
        <dbReference type="EMBL" id="WYW56549.1"/>
    </source>
</evidence>
<evidence type="ECO:0000313" key="3">
    <source>
        <dbReference type="Proteomes" id="UP001491088"/>
    </source>
</evidence>
<protein>
    <submittedName>
        <fullName evidence="2">Aminopeptidase</fullName>
    </submittedName>
</protein>
<keyword evidence="3" id="KW-1185">Reference proteome</keyword>
<accession>A0ABZ2TTT2</accession>
<name>A0ABZ2TTT2_9FLAO</name>
<keyword evidence="2" id="KW-0645">Protease</keyword>
<dbReference type="InterPro" id="IPR027268">
    <property type="entry name" value="Peptidase_M4/M1_CTD_sf"/>
</dbReference>
<evidence type="ECO:0000256" key="1">
    <source>
        <dbReference type="SAM" id="SignalP"/>
    </source>
</evidence>
<sequence>MKKQVYILFFILLYSGFNLAQQNAINIKATLNVDEDKLMIQQEIVYTNTSKQELNHIFLHNWGNAFKDRKTPLSKRFIQDFRKDLYFANQKDLGFSDIKNITINFNNIVYKELENKEDILQLFLDKPLKPKESTRINVTYILKIPNSKFTGYGKYNNGYRLRYWYLTPAIYKNGWQLMSNLNLNDLFEDYTTFNIQFKLPNYLNLTSSLKQQKPNIDGVFTTYNLYGKNQKDVILDIQRKNTFKKFHTDSHEIQTDIIQEDFNENITKVILNRELSFLTSYLGVLPTDKIFIDEVMRKQNPIYGLTQLPSFIRPFSDVFKQDLTLFKVLSKKYLQQTLLINERKDYWLIDGLQNYLMIEYVNKFYPEIKLLGKASNSWFLKRFNISKLQFNEKYPFVYQFTARRFLDQALNTPADSLSNFNRRIVSKYKAGLGFTYLKGFLSEAILNKSIKEFYQKNKLKVTNDSDFKNILTKNTSKDISWFFKDFIKTNKKIDYTIDKVKETNDSLKVTIKNKRNITAPIALYGIKNKEIKYKEWFTNVSDTLTTTLPKGKFDQIALNYENIYPEYNTLDNYYNVKRKLFNKPLKFSLIKDVKAPNYNQIFYQPSFEYNFYDGLILGVKLHNKPIIKRNLEFKISPGYATRSKMINGSFSVAFNQFFEETNIYKIAYGIAGNTLQYAPELSYSSLIPYVDIQFKRKSLRDASTENLRAKIVHINKEISPLETKTDQDNYNVFSLSYNYINPDIIDETRYSFTGEVAKNFSKISADYRFRKLTTSDTQLDFRVFAGVFLHNKSEGDYFSFGLDRANDYLFELNYYGRSESSGIFSQQYIITEGGFKSVLPTRFANQYMLSLNSSIGLWRWVEFYNDVAFLKNKNQYLFFGYENGIRLNFIHNIFEIYLPLYSNNGWEVSQEAYPQKIRFTFTGDLGSIYNFFRRGFL</sequence>
<dbReference type="RefSeq" id="WP_340934451.1">
    <property type="nucleotide sequence ID" value="NZ_CP150496.1"/>
</dbReference>